<name>A0A6V8L744_9ACTN</name>
<proteinExistence type="predicted"/>
<evidence type="ECO:0000313" key="10">
    <source>
        <dbReference type="EMBL" id="GFJ90818.1"/>
    </source>
</evidence>
<keyword evidence="8" id="KW-0812">Transmembrane</keyword>
<evidence type="ECO:0000313" key="11">
    <source>
        <dbReference type="Proteomes" id="UP000482960"/>
    </source>
</evidence>
<accession>A0A6V8L744</accession>
<evidence type="ECO:0000256" key="1">
    <source>
        <dbReference type="ARBA" id="ARBA00012513"/>
    </source>
</evidence>
<sequence>MTDTVPSALPLPVVPGLSGLSVLARGGYATVYRATQESVAREVAVKVENRTLDNERDQRRFLREARAAGRMSSHPHVVDLFDAGVTADQHPYLIMELCDGSYADRMRTAPLEPGETREVGVKIADALADAHQLGVLHRDVKPANILCSRFGEPALADFGLAVLAEARDSSVTLEVLTPAYAPPEMFRHSAPSPAVDVYALCATLYAVMRGKPPRWRDDRNPSLITLLELFNHPIPDLPSVPRALMEVLRYGMANEPDARPSAGQLRDMLAGVSLGTPAANVYISRAYASPPAPPTTAPTPPSLLVPPPSPPRTPDDTPTVSRGGRKRGLRWFLAGLGALALVGLISTSAWYVSRDTEPGPKPTGVAQSTFAGGGGALPGCLVPLAGGRCTDELECYGPLEASGPDARASRVACTGRHTWEAYAVGDLPAGGDLEDVAGKLCTNLTFRRTTLLLSTAGWQFEVLPPQGSDRTFRCLAGKGQDALESPTLAR</sequence>
<evidence type="ECO:0000256" key="3">
    <source>
        <dbReference type="ARBA" id="ARBA00022679"/>
    </source>
</evidence>
<dbReference type="PROSITE" id="PS50011">
    <property type="entry name" value="PROTEIN_KINASE_DOM"/>
    <property type="match status" value="1"/>
</dbReference>
<dbReference type="GO" id="GO:0005524">
    <property type="term" value="F:ATP binding"/>
    <property type="evidence" value="ECO:0007669"/>
    <property type="project" value="UniProtKB-KW"/>
</dbReference>
<protein>
    <recommendedName>
        <fullName evidence="1">non-specific serine/threonine protein kinase</fullName>
        <ecNumber evidence="1">2.7.11.1</ecNumber>
    </recommendedName>
</protein>
<keyword evidence="3" id="KW-0808">Transferase</keyword>
<feature type="compositionally biased region" description="Pro residues" evidence="7">
    <location>
        <begin position="290"/>
        <end position="312"/>
    </location>
</feature>
<evidence type="ECO:0000256" key="8">
    <source>
        <dbReference type="SAM" id="Phobius"/>
    </source>
</evidence>
<reference evidence="10 11" key="1">
    <citation type="submission" date="2020-03" db="EMBL/GenBank/DDBJ databases">
        <title>Whole genome shotgun sequence of Phytohabitans rumicis NBRC 108638.</title>
        <authorList>
            <person name="Komaki H."/>
            <person name="Tamura T."/>
        </authorList>
    </citation>
    <scope>NUCLEOTIDE SEQUENCE [LARGE SCALE GENOMIC DNA]</scope>
    <source>
        <strain evidence="10 11">NBRC 108638</strain>
    </source>
</reference>
<evidence type="ECO:0000256" key="6">
    <source>
        <dbReference type="ARBA" id="ARBA00022840"/>
    </source>
</evidence>
<keyword evidence="2" id="KW-0723">Serine/threonine-protein kinase</keyword>
<feature type="domain" description="Protein kinase" evidence="9">
    <location>
        <begin position="17"/>
        <end position="283"/>
    </location>
</feature>
<organism evidence="10 11">
    <name type="scientific">Phytohabitans rumicis</name>
    <dbReference type="NCBI Taxonomy" id="1076125"/>
    <lineage>
        <taxon>Bacteria</taxon>
        <taxon>Bacillati</taxon>
        <taxon>Actinomycetota</taxon>
        <taxon>Actinomycetes</taxon>
        <taxon>Micromonosporales</taxon>
        <taxon>Micromonosporaceae</taxon>
    </lineage>
</organism>
<dbReference type="Pfam" id="PF00069">
    <property type="entry name" value="Pkinase"/>
    <property type="match status" value="1"/>
</dbReference>
<gene>
    <name evidence="10" type="ORF">Prum_044600</name>
</gene>
<dbReference type="CDD" id="cd14014">
    <property type="entry name" value="STKc_PknB_like"/>
    <property type="match status" value="1"/>
</dbReference>
<dbReference type="PANTHER" id="PTHR43289">
    <property type="entry name" value="MITOGEN-ACTIVATED PROTEIN KINASE KINASE KINASE 20-RELATED"/>
    <property type="match status" value="1"/>
</dbReference>
<keyword evidence="8" id="KW-1133">Transmembrane helix</keyword>
<dbReference type="PROSITE" id="PS00108">
    <property type="entry name" value="PROTEIN_KINASE_ST"/>
    <property type="match status" value="1"/>
</dbReference>
<keyword evidence="6" id="KW-0067">ATP-binding</keyword>
<evidence type="ECO:0000259" key="9">
    <source>
        <dbReference type="PROSITE" id="PS50011"/>
    </source>
</evidence>
<dbReference type="PANTHER" id="PTHR43289:SF6">
    <property type="entry name" value="SERINE_THREONINE-PROTEIN KINASE NEKL-3"/>
    <property type="match status" value="1"/>
</dbReference>
<dbReference type="AlphaFoldDB" id="A0A6V8L744"/>
<evidence type="ECO:0000256" key="7">
    <source>
        <dbReference type="SAM" id="MobiDB-lite"/>
    </source>
</evidence>
<dbReference type="Proteomes" id="UP000482960">
    <property type="component" value="Unassembled WGS sequence"/>
</dbReference>
<comment type="caution">
    <text evidence="10">The sequence shown here is derived from an EMBL/GenBank/DDBJ whole genome shotgun (WGS) entry which is preliminary data.</text>
</comment>
<dbReference type="InterPro" id="IPR008271">
    <property type="entry name" value="Ser/Thr_kinase_AS"/>
</dbReference>
<feature type="region of interest" description="Disordered" evidence="7">
    <location>
        <begin position="290"/>
        <end position="324"/>
    </location>
</feature>
<keyword evidence="11" id="KW-1185">Reference proteome</keyword>
<evidence type="ECO:0000256" key="4">
    <source>
        <dbReference type="ARBA" id="ARBA00022741"/>
    </source>
</evidence>
<evidence type="ECO:0000256" key="5">
    <source>
        <dbReference type="ARBA" id="ARBA00022777"/>
    </source>
</evidence>
<reference evidence="10 11" key="2">
    <citation type="submission" date="2020-03" db="EMBL/GenBank/DDBJ databases">
        <authorList>
            <person name="Ichikawa N."/>
            <person name="Kimura A."/>
            <person name="Kitahashi Y."/>
            <person name="Uohara A."/>
        </authorList>
    </citation>
    <scope>NUCLEOTIDE SEQUENCE [LARGE SCALE GENOMIC DNA]</scope>
    <source>
        <strain evidence="10 11">NBRC 108638</strain>
    </source>
</reference>
<dbReference type="SUPFAM" id="SSF56112">
    <property type="entry name" value="Protein kinase-like (PK-like)"/>
    <property type="match status" value="1"/>
</dbReference>
<evidence type="ECO:0000256" key="2">
    <source>
        <dbReference type="ARBA" id="ARBA00022527"/>
    </source>
</evidence>
<keyword evidence="5" id="KW-0418">Kinase</keyword>
<dbReference type="InterPro" id="IPR000719">
    <property type="entry name" value="Prot_kinase_dom"/>
</dbReference>
<dbReference type="GO" id="GO:0004674">
    <property type="term" value="F:protein serine/threonine kinase activity"/>
    <property type="evidence" value="ECO:0007669"/>
    <property type="project" value="UniProtKB-KW"/>
</dbReference>
<keyword evidence="8" id="KW-0472">Membrane</keyword>
<dbReference type="InterPro" id="IPR011009">
    <property type="entry name" value="Kinase-like_dom_sf"/>
</dbReference>
<dbReference type="EC" id="2.7.11.1" evidence="1"/>
<feature type="transmembrane region" description="Helical" evidence="8">
    <location>
        <begin position="331"/>
        <end position="352"/>
    </location>
</feature>
<dbReference type="Gene3D" id="3.30.200.20">
    <property type="entry name" value="Phosphorylase Kinase, domain 1"/>
    <property type="match status" value="1"/>
</dbReference>
<dbReference type="SMART" id="SM00220">
    <property type="entry name" value="S_TKc"/>
    <property type="match status" value="1"/>
</dbReference>
<dbReference type="EMBL" id="BLPG01000001">
    <property type="protein sequence ID" value="GFJ90818.1"/>
    <property type="molecule type" value="Genomic_DNA"/>
</dbReference>
<dbReference type="RefSeq" id="WP_173078096.1">
    <property type="nucleotide sequence ID" value="NZ_BAABJB010000003.1"/>
</dbReference>
<dbReference type="Gene3D" id="1.10.510.10">
    <property type="entry name" value="Transferase(Phosphotransferase) domain 1"/>
    <property type="match status" value="1"/>
</dbReference>
<keyword evidence="4" id="KW-0547">Nucleotide-binding</keyword>